<evidence type="ECO:0000256" key="1">
    <source>
        <dbReference type="SAM" id="SignalP"/>
    </source>
</evidence>
<dbReference type="RefSeq" id="WP_182105936.1">
    <property type="nucleotide sequence ID" value="NZ_JACFYF010000001.1"/>
</dbReference>
<accession>A0A7W2FN72</accession>
<evidence type="ECO:0008006" key="4">
    <source>
        <dbReference type="Google" id="ProtNLM"/>
    </source>
</evidence>
<protein>
    <recommendedName>
        <fullName evidence="4">Lipoprotein</fullName>
    </recommendedName>
</protein>
<name>A0A7W2FN72_9VIBR</name>
<reference evidence="2 3" key="1">
    <citation type="submission" date="2020-07" db="EMBL/GenBank/DDBJ databases">
        <title>Vibrio marinisediminis sp. nov., isolated from marine sediment.</title>
        <authorList>
            <person name="Ji X."/>
        </authorList>
    </citation>
    <scope>NUCLEOTIDE SEQUENCE [LARGE SCALE GENOMIC DNA]</scope>
    <source>
        <strain evidence="2 3">404</strain>
    </source>
</reference>
<organism evidence="2 3">
    <name type="scientific">Vibrio marinisediminis</name>
    <dbReference type="NCBI Taxonomy" id="2758441"/>
    <lineage>
        <taxon>Bacteria</taxon>
        <taxon>Pseudomonadati</taxon>
        <taxon>Pseudomonadota</taxon>
        <taxon>Gammaproteobacteria</taxon>
        <taxon>Vibrionales</taxon>
        <taxon>Vibrionaceae</taxon>
        <taxon>Vibrio</taxon>
    </lineage>
</organism>
<evidence type="ECO:0000313" key="2">
    <source>
        <dbReference type="EMBL" id="MBA5761067.1"/>
    </source>
</evidence>
<feature type="chain" id="PRO_5031155181" description="Lipoprotein" evidence="1">
    <location>
        <begin position="21"/>
        <end position="259"/>
    </location>
</feature>
<evidence type="ECO:0000313" key="3">
    <source>
        <dbReference type="Proteomes" id="UP000571701"/>
    </source>
</evidence>
<gene>
    <name evidence="2" type="ORF">H2O73_01830</name>
</gene>
<dbReference type="AlphaFoldDB" id="A0A7W2FN72"/>
<dbReference type="PROSITE" id="PS51257">
    <property type="entry name" value="PROKAR_LIPOPROTEIN"/>
    <property type="match status" value="1"/>
</dbReference>
<keyword evidence="1" id="KW-0732">Signal</keyword>
<dbReference type="EMBL" id="JACFYF010000001">
    <property type="protein sequence ID" value="MBA5761067.1"/>
    <property type="molecule type" value="Genomic_DNA"/>
</dbReference>
<sequence length="259" mass="28163">MKKQISIAIVSALACSSAFADFGKVTATLDTLGDTISDGAKEAWDSTKSFSKQAWQDLSHWSSDAINTLGEWTDASVEKSKEWLNAAEEKIDELIEGDTPEEARQAIDLMAETALVKLFNQQPSAKTLYDSAYGYAVFDSRKFSLMFHTNAGSGVAVERESDKRTYMRMFGVGVALGIGGKFYQQVVLFDSKQAFDGFVEKGWEAASEASVVAGDEGEELGAHFNGGVAVYQLDPKGLLIDANVSGSKYWVNEELTNSQ</sequence>
<keyword evidence="3" id="KW-1185">Reference proteome</keyword>
<dbReference type="Proteomes" id="UP000571701">
    <property type="component" value="Unassembled WGS sequence"/>
</dbReference>
<comment type="caution">
    <text evidence="2">The sequence shown here is derived from an EMBL/GenBank/DDBJ whole genome shotgun (WGS) entry which is preliminary data.</text>
</comment>
<feature type="signal peptide" evidence="1">
    <location>
        <begin position="1"/>
        <end position="20"/>
    </location>
</feature>
<proteinExistence type="predicted"/>